<dbReference type="InterPro" id="IPR001011">
    <property type="entry name" value="Acid_Pase_classA_bac"/>
</dbReference>
<feature type="domain" description="Phosphatidic acid phosphatase type 2/haloperoxidase" evidence="7">
    <location>
        <begin position="64"/>
        <end position="175"/>
    </location>
</feature>
<dbReference type="SUPFAM" id="SSF48317">
    <property type="entry name" value="Acid phosphatase/Vanadium-dependent haloperoxidase"/>
    <property type="match status" value="1"/>
</dbReference>
<dbReference type="GO" id="GO:0030288">
    <property type="term" value="C:outer membrane-bounded periplasmic space"/>
    <property type="evidence" value="ECO:0007669"/>
    <property type="project" value="InterPro"/>
</dbReference>
<dbReference type="InterPro" id="IPR036938">
    <property type="entry name" value="PAP2/HPO_sf"/>
</dbReference>
<evidence type="ECO:0000313" key="9">
    <source>
        <dbReference type="Proteomes" id="UP000292346"/>
    </source>
</evidence>
<dbReference type="GO" id="GO:0003993">
    <property type="term" value="F:acid phosphatase activity"/>
    <property type="evidence" value="ECO:0007669"/>
    <property type="project" value="InterPro"/>
</dbReference>
<dbReference type="Pfam" id="PF01569">
    <property type="entry name" value="PAP2"/>
    <property type="match status" value="1"/>
</dbReference>
<dbReference type="OrthoDB" id="5242960at2"/>
<reference evidence="8 9" key="1">
    <citation type="submission" date="2019-02" db="EMBL/GenBank/DDBJ databases">
        <title>Kribbella capetownensis sp. nov. and Kribbella speibonae sp. nov., isolated from soil.</title>
        <authorList>
            <person name="Curtis S.M."/>
            <person name="Norton I."/>
            <person name="Everest G.J."/>
            <person name="Meyers P.R."/>
        </authorList>
    </citation>
    <scope>NUCLEOTIDE SEQUENCE [LARGE SCALE GENOMIC DNA]</scope>
    <source>
        <strain evidence="8 9">KCTC 29219</strain>
    </source>
</reference>
<dbReference type="Gene3D" id="1.20.144.10">
    <property type="entry name" value="Phosphatidic acid phosphatase type 2/haloperoxidase"/>
    <property type="match status" value="1"/>
</dbReference>
<keyword evidence="2" id="KW-1003">Cell membrane</keyword>
<dbReference type="SMART" id="SM00014">
    <property type="entry name" value="acidPPc"/>
    <property type="match status" value="1"/>
</dbReference>
<evidence type="ECO:0000256" key="2">
    <source>
        <dbReference type="ARBA" id="ARBA00022475"/>
    </source>
</evidence>
<keyword evidence="9" id="KW-1185">Reference proteome</keyword>
<protein>
    <submittedName>
        <fullName evidence="8">Phosphatase PAP2 family protein</fullName>
    </submittedName>
</protein>
<gene>
    <name evidence="8" type="ORF">E0H45_17850</name>
</gene>
<evidence type="ECO:0000313" key="8">
    <source>
        <dbReference type="EMBL" id="TCC07811.1"/>
    </source>
</evidence>
<organism evidence="8 9">
    <name type="scientific">Kribbella soli</name>
    <dbReference type="NCBI Taxonomy" id="1124743"/>
    <lineage>
        <taxon>Bacteria</taxon>
        <taxon>Bacillati</taxon>
        <taxon>Actinomycetota</taxon>
        <taxon>Actinomycetes</taxon>
        <taxon>Propionibacteriales</taxon>
        <taxon>Kribbellaceae</taxon>
        <taxon>Kribbella</taxon>
    </lineage>
</organism>
<evidence type="ECO:0000256" key="1">
    <source>
        <dbReference type="ARBA" id="ARBA00004651"/>
    </source>
</evidence>
<name>A0A4R0HBG3_9ACTN</name>
<dbReference type="PRINTS" id="PR00483">
    <property type="entry name" value="BACPHPHTASE"/>
</dbReference>
<evidence type="ECO:0000256" key="3">
    <source>
        <dbReference type="ARBA" id="ARBA00022692"/>
    </source>
</evidence>
<dbReference type="InterPro" id="IPR000326">
    <property type="entry name" value="PAP2/HPO"/>
</dbReference>
<sequence>MTTSPHRLARYDRALYRSVARLSTPVLDEPLRQVSDFADFSKPWFLVAGALTLVGGPRGRRAAFAGLAAIGAASLVVNQPMKKASGVRRRPDRYGLGVPVQRWVRMPSSGSFPSGHSASAAAFAIAVGDVLPVLRPTLRVAASVIAFSRVYTGVHYPSDVLVGATVGALFGRLAGRLALQLDDKEQTS</sequence>
<comment type="caution">
    <text evidence="8">The sequence shown here is derived from an EMBL/GenBank/DDBJ whole genome shotgun (WGS) entry which is preliminary data.</text>
</comment>
<dbReference type="PANTHER" id="PTHR14969:SF62">
    <property type="entry name" value="DECAPRENYLPHOSPHORYL-5-PHOSPHORIBOSE PHOSPHATASE RV3807C-RELATED"/>
    <property type="match status" value="1"/>
</dbReference>
<comment type="subcellular location">
    <subcellularLocation>
        <location evidence="1">Cell membrane</location>
        <topology evidence="1">Multi-pass membrane protein</topology>
    </subcellularLocation>
</comment>
<dbReference type="GO" id="GO:0005886">
    <property type="term" value="C:plasma membrane"/>
    <property type="evidence" value="ECO:0007669"/>
    <property type="project" value="UniProtKB-SubCell"/>
</dbReference>
<dbReference type="AlphaFoldDB" id="A0A4R0HBG3"/>
<keyword evidence="3" id="KW-0812">Transmembrane</keyword>
<dbReference type="RefSeq" id="WP_131338641.1">
    <property type="nucleotide sequence ID" value="NZ_SJJZ01000002.1"/>
</dbReference>
<evidence type="ECO:0000256" key="6">
    <source>
        <dbReference type="ARBA" id="ARBA00023136"/>
    </source>
</evidence>
<dbReference type="PANTHER" id="PTHR14969">
    <property type="entry name" value="SPHINGOSINE-1-PHOSPHATE PHOSPHOHYDROLASE"/>
    <property type="match status" value="1"/>
</dbReference>
<keyword evidence="4" id="KW-0378">Hydrolase</keyword>
<keyword evidence="5" id="KW-1133">Transmembrane helix</keyword>
<evidence type="ECO:0000259" key="7">
    <source>
        <dbReference type="SMART" id="SM00014"/>
    </source>
</evidence>
<dbReference type="Proteomes" id="UP000292346">
    <property type="component" value="Unassembled WGS sequence"/>
</dbReference>
<evidence type="ECO:0000256" key="5">
    <source>
        <dbReference type="ARBA" id="ARBA00022989"/>
    </source>
</evidence>
<proteinExistence type="predicted"/>
<dbReference type="EMBL" id="SJJZ01000002">
    <property type="protein sequence ID" value="TCC07811.1"/>
    <property type="molecule type" value="Genomic_DNA"/>
</dbReference>
<accession>A0A4R0HBG3</accession>
<keyword evidence="6" id="KW-0472">Membrane</keyword>
<evidence type="ECO:0000256" key="4">
    <source>
        <dbReference type="ARBA" id="ARBA00022801"/>
    </source>
</evidence>